<dbReference type="AlphaFoldDB" id="E5ADN2"/>
<comment type="subcellular location">
    <subcellularLocation>
        <location evidence="1">Preautophagosomal structure membrane</location>
        <topology evidence="1">Peripheral membrane protein</topology>
    </subcellularLocation>
</comment>
<evidence type="ECO:0000313" key="6">
    <source>
        <dbReference type="Proteomes" id="UP000002668"/>
    </source>
</evidence>
<dbReference type="SUPFAM" id="SSF56112">
    <property type="entry name" value="Protein kinase-like (PK-like)"/>
    <property type="match status" value="1"/>
</dbReference>
<dbReference type="GeneID" id="13289546"/>
<dbReference type="InParanoid" id="E5ADN2"/>
<evidence type="ECO:0000256" key="2">
    <source>
        <dbReference type="ARBA" id="ARBA00030237"/>
    </source>
</evidence>
<feature type="region of interest" description="Disordered" evidence="3">
    <location>
        <begin position="85"/>
        <end position="119"/>
    </location>
</feature>
<dbReference type="Proteomes" id="UP000002668">
    <property type="component" value="Genome"/>
</dbReference>
<dbReference type="FunCoup" id="E5ADN2">
    <property type="interactions" value="165"/>
</dbReference>
<dbReference type="EMBL" id="FP929139">
    <property type="protein sequence ID" value="CBY01321.1"/>
    <property type="molecule type" value="Genomic_DNA"/>
</dbReference>
<proteinExistence type="predicted"/>
<dbReference type="InterPro" id="IPR000719">
    <property type="entry name" value="Prot_kinase_dom"/>
</dbReference>
<dbReference type="VEuPathDB" id="FungiDB:LEMA_P001080.1"/>
<dbReference type="Gene3D" id="1.10.510.10">
    <property type="entry name" value="Transferase(Phosphotransferase) domain 1"/>
    <property type="match status" value="1"/>
</dbReference>
<dbReference type="HOGENOM" id="CLU_054787_0_0_1"/>
<protein>
    <recommendedName>
        <fullName evidence="2">Autophagy-related protein 1</fullName>
    </recommendedName>
</protein>
<name>E5ADN2_LEPMJ</name>
<dbReference type="eggNOG" id="KOG0983">
    <property type="taxonomic scope" value="Eukaryota"/>
</dbReference>
<keyword evidence="6" id="KW-1185">Reference proteome</keyword>
<dbReference type="GO" id="GO:0034045">
    <property type="term" value="C:phagophore assembly site membrane"/>
    <property type="evidence" value="ECO:0007669"/>
    <property type="project" value="UniProtKB-SubCell"/>
</dbReference>
<dbReference type="PROSITE" id="PS50011">
    <property type="entry name" value="PROTEIN_KINASE_DOM"/>
    <property type="match status" value="1"/>
</dbReference>
<sequence length="493" mass="52844">MAAFPRFTFPLSREQSESSHSLLIEASTQTDAPPFHTSTNIKPSEDCRLVLTHNHNYSCAQPINQLSTPPASPSKLRISAMGMQHLGKKKGDRSLTPPPTPTGTSHVKTGSSSSNFLDSLSNLRRGDSVISSPTCQGSGEKPGSTEVITYPYHAIDYDFCTNAKGQKKIIGNGAWSNVYLATPSVPSTVEQPSLDTPTSSISPPLTPLDSRSTPTIPSLYAIKVPATTSAKKVLCAEAKILSYLSRFPNAHAHIVPFFGLDTRTEALVLKAMDGTLESWIAAELNALSEPLRAQKLAAIFPTLALSLIDSLAWMQDKACIQADIKPSNILISFSPSGTPNPVYTDFSSAILTQPDGPIDSSTASPFGAGTWDYLDPKTLNPSHPATPSATTDLWSLAISLLYLVIGSSPYDGFRANKYQQREMIKSGAPLQCLGYGDVASVNMKRLASLSQLLGFGAEKWFAMVLVKDSTSRVGLSVWREKLVEALAAGAVKV</sequence>
<evidence type="ECO:0000313" key="5">
    <source>
        <dbReference type="EMBL" id="CBY01321.1"/>
    </source>
</evidence>
<dbReference type="GO" id="GO:0004674">
    <property type="term" value="F:protein serine/threonine kinase activity"/>
    <property type="evidence" value="ECO:0007669"/>
    <property type="project" value="InterPro"/>
</dbReference>
<feature type="compositionally biased region" description="Low complexity" evidence="3">
    <location>
        <begin position="192"/>
        <end position="208"/>
    </location>
</feature>
<dbReference type="PANTHER" id="PTHR24348">
    <property type="entry name" value="SERINE/THREONINE-PROTEIN KINASE UNC-51-RELATED"/>
    <property type="match status" value="1"/>
</dbReference>
<dbReference type="SMART" id="SM00220">
    <property type="entry name" value="S_TKc"/>
    <property type="match status" value="1"/>
</dbReference>
<evidence type="ECO:0000259" key="4">
    <source>
        <dbReference type="PROSITE" id="PS50011"/>
    </source>
</evidence>
<dbReference type="OrthoDB" id="1668230at2759"/>
<dbReference type="Pfam" id="PF00069">
    <property type="entry name" value="Pkinase"/>
    <property type="match status" value="1"/>
</dbReference>
<feature type="region of interest" description="Disordered" evidence="3">
    <location>
        <begin position="189"/>
        <end position="208"/>
    </location>
</feature>
<reference evidence="6" key="1">
    <citation type="journal article" date="2011" name="Nat. Commun.">
        <title>Effector diversification within compartments of the Leptosphaeria maculans genome affected by Repeat-Induced Point mutations.</title>
        <authorList>
            <person name="Rouxel T."/>
            <person name="Grandaubert J."/>
            <person name="Hane J.K."/>
            <person name="Hoede C."/>
            <person name="van de Wouw A.P."/>
            <person name="Couloux A."/>
            <person name="Dominguez V."/>
            <person name="Anthouard V."/>
            <person name="Bally P."/>
            <person name="Bourras S."/>
            <person name="Cozijnsen A.J."/>
            <person name="Ciuffetti L.M."/>
            <person name="Degrave A."/>
            <person name="Dilmaghani A."/>
            <person name="Duret L."/>
            <person name="Fudal I."/>
            <person name="Goodwin S.B."/>
            <person name="Gout L."/>
            <person name="Glaser N."/>
            <person name="Linglin J."/>
            <person name="Kema G.H.J."/>
            <person name="Lapalu N."/>
            <person name="Lawrence C.B."/>
            <person name="May K."/>
            <person name="Meyer M."/>
            <person name="Ollivier B."/>
            <person name="Poulain J."/>
            <person name="Schoch C.L."/>
            <person name="Simon A."/>
            <person name="Spatafora J.W."/>
            <person name="Stachowiak A."/>
            <person name="Turgeon B.G."/>
            <person name="Tyler B.M."/>
            <person name="Vincent D."/>
            <person name="Weissenbach J."/>
            <person name="Amselem J."/>
            <person name="Quesneville H."/>
            <person name="Oliver R.P."/>
            <person name="Wincker P."/>
            <person name="Balesdent M.-H."/>
            <person name="Howlett B.J."/>
        </authorList>
    </citation>
    <scope>NUCLEOTIDE SEQUENCE [LARGE SCALE GENOMIC DNA]</scope>
    <source>
        <strain evidence="6">JN3 / isolate v23.1.3 / race Av1-4-5-6-7-8</strain>
    </source>
</reference>
<evidence type="ECO:0000256" key="3">
    <source>
        <dbReference type="SAM" id="MobiDB-lite"/>
    </source>
</evidence>
<dbReference type="OMA" id="GYIADSH"/>
<evidence type="ECO:0000256" key="1">
    <source>
        <dbReference type="ARBA" id="ARBA00004623"/>
    </source>
</evidence>
<organism evidence="5 6">
    <name type="scientific">Leptosphaeria maculans (strain JN3 / isolate v23.1.3 / race Av1-4-5-6-7-8)</name>
    <name type="common">Blackleg fungus</name>
    <name type="synonym">Phoma lingam</name>
    <dbReference type="NCBI Taxonomy" id="985895"/>
    <lineage>
        <taxon>Eukaryota</taxon>
        <taxon>Fungi</taxon>
        <taxon>Dikarya</taxon>
        <taxon>Ascomycota</taxon>
        <taxon>Pezizomycotina</taxon>
        <taxon>Dothideomycetes</taxon>
        <taxon>Pleosporomycetidae</taxon>
        <taxon>Pleosporales</taxon>
        <taxon>Pleosporineae</taxon>
        <taxon>Leptosphaeriaceae</taxon>
        <taxon>Plenodomus</taxon>
        <taxon>Plenodomus lingam/Leptosphaeria maculans species complex</taxon>
    </lineage>
</organism>
<dbReference type="InterPro" id="IPR045269">
    <property type="entry name" value="Atg1-like"/>
</dbReference>
<dbReference type="InterPro" id="IPR011009">
    <property type="entry name" value="Kinase-like_dom_sf"/>
</dbReference>
<feature type="domain" description="Protein kinase" evidence="4">
    <location>
        <begin position="164"/>
        <end position="486"/>
    </location>
</feature>
<dbReference type="GO" id="GO:0010506">
    <property type="term" value="P:regulation of autophagy"/>
    <property type="evidence" value="ECO:0007669"/>
    <property type="project" value="InterPro"/>
</dbReference>
<gene>
    <name evidence="5" type="ORF">LEMA_P001080.1</name>
</gene>
<dbReference type="PANTHER" id="PTHR24348:SF68">
    <property type="entry name" value="SERINE_THREONINE-PROTEIN KINASE ATG1C"/>
    <property type="match status" value="1"/>
</dbReference>
<accession>E5ADN2</accession>
<dbReference type="STRING" id="985895.E5ADN2"/>
<dbReference type="GO" id="GO:0005524">
    <property type="term" value="F:ATP binding"/>
    <property type="evidence" value="ECO:0007669"/>
    <property type="project" value="InterPro"/>
</dbReference>
<feature type="region of interest" description="Disordered" evidence="3">
    <location>
        <begin position="1"/>
        <end position="21"/>
    </location>
</feature>